<organism evidence="1 2">
    <name type="scientific">Clostridium sporogenes</name>
    <dbReference type="NCBI Taxonomy" id="1509"/>
    <lineage>
        <taxon>Bacteria</taxon>
        <taxon>Bacillati</taxon>
        <taxon>Bacillota</taxon>
        <taxon>Clostridia</taxon>
        <taxon>Eubacteriales</taxon>
        <taxon>Clostridiaceae</taxon>
        <taxon>Clostridium</taxon>
    </lineage>
</organism>
<gene>
    <name evidence="1" type="ORF">NPD5_3439</name>
</gene>
<proteinExistence type="predicted"/>
<name>A0A1L3NI19_CLOSG</name>
<evidence type="ECO:0000313" key="2">
    <source>
        <dbReference type="Proteomes" id="UP000182204"/>
    </source>
</evidence>
<dbReference type="Proteomes" id="UP000182204">
    <property type="component" value="Chromosome"/>
</dbReference>
<protein>
    <recommendedName>
        <fullName evidence="3">DUF2313 domain-containing protein</fullName>
    </recommendedName>
</protein>
<reference evidence="1 2" key="1">
    <citation type="submission" date="2015-11" db="EMBL/GenBank/DDBJ databases">
        <authorList>
            <person name="Hill K.K."/>
            <person name="Shirey T.B."/>
            <person name="Raphael B."/>
            <person name="Daligault H.E."/>
            <person name="Davenport K.W."/>
            <person name="Bruce D.C."/>
            <person name="Foley B.T."/>
            <person name="Johnson S.L."/>
        </authorList>
    </citation>
    <scope>NUCLEOTIDE SEQUENCE [LARGE SCALE GENOMIC DNA]</scope>
    <source>
        <strain evidence="1 2">CDC_1632</strain>
    </source>
</reference>
<dbReference type="EMBL" id="CP013243">
    <property type="protein sequence ID" value="APH15748.1"/>
    <property type="molecule type" value="Genomic_DNA"/>
</dbReference>
<evidence type="ECO:0000313" key="1">
    <source>
        <dbReference type="EMBL" id="APH15748.1"/>
    </source>
</evidence>
<evidence type="ECO:0008006" key="3">
    <source>
        <dbReference type="Google" id="ProtNLM"/>
    </source>
</evidence>
<accession>A0A1L3NI19</accession>
<dbReference type="AlphaFoldDB" id="A0A1L3NI19"/>
<sequence>MVKLHTTQQLINNLHKRVRKDPYIIELCNSSGLEMNTVENVLEDIKKQFNFKTMTWGADLLASEMSIKLDPTLKQDEKNSIIAARWKSEGKADLNLLQAICNSWKNGNVKVSFIDGRIVLRFIGEYGIPTDLDSLKKQIDLSKPSHLAVDYLFAYLLLKDVEAMTLTTLENTTLSNFAF</sequence>